<proteinExistence type="predicted"/>
<sequence>MSSAPPAVIDKDDLWFLEVVAEFGTPLYMLLLPDVAVALNMRRSHGLSPEALCEKLASLCERDLIQIRQSVDGGQVARTREDIARALAGSKPRDPEGFGFLLTARGGITWEHYARPDWSRYVSYDGFEPQEGIINASSREAAEAAFQRCMDDGGTEQPLPESKQGEVLVPWRATYWKELPSGYRLRYAWVKRRADVLRTITSVRQPWFSKLVLDG</sequence>
<dbReference type="OrthoDB" id="581609at2"/>
<dbReference type="AlphaFoldDB" id="S9PQA4"/>
<comment type="caution">
    <text evidence="1">The sequence shown here is derived from an EMBL/GenBank/DDBJ whole genome shotgun (WGS) entry which is preliminary data.</text>
</comment>
<evidence type="ECO:0000313" key="1">
    <source>
        <dbReference type="EMBL" id="EPX64637.1"/>
    </source>
</evidence>
<gene>
    <name evidence="1" type="ORF">D187_000059</name>
</gene>
<reference evidence="1" key="1">
    <citation type="submission" date="2013-05" db="EMBL/GenBank/DDBJ databases">
        <title>Genome assembly of Cystobacter fuscus DSM 2262.</title>
        <authorList>
            <person name="Sharma G."/>
            <person name="Khatri I."/>
            <person name="Kaur C."/>
            <person name="Mayilraj S."/>
            <person name="Subramanian S."/>
        </authorList>
    </citation>
    <scope>NUCLEOTIDE SEQUENCE [LARGE SCALE GENOMIC DNA]</scope>
    <source>
        <strain evidence="1">DSM 2262</strain>
    </source>
</reference>
<keyword evidence="2" id="KW-1185">Reference proteome</keyword>
<accession>S9PQA4</accession>
<organism evidence="1 2">
    <name type="scientific">Cystobacter fuscus (strain ATCC 25194 / DSM 2262 / NBRC 100088 / M29)</name>
    <dbReference type="NCBI Taxonomy" id="1242864"/>
    <lineage>
        <taxon>Bacteria</taxon>
        <taxon>Pseudomonadati</taxon>
        <taxon>Myxococcota</taxon>
        <taxon>Myxococcia</taxon>
        <taxon>Myxococcales</taxon>
        <taxon>Cystobacterineae</taxon>
        <taxon>Archangiaceae</taxon>
        <taxon>Cystobacter</taxon>
    </lineage>
</organism>
<protein>
    <submittedName>
        <fullName evidence="1">Uncharacterized protein</fullName>
    </submittedName>
</protein>
<dbReference type="EMBL" id="ANAH02000001">
    <property type="protein sequence ID" value="EPX64637.1"/>
    <property type="molecule type" value="Genomic_DNA"/>
</dbReference>
<dbReference type="RefSeq" id="WP_002630070.1">
    <property type="nucleotide sequence ID" value="NZ_ANAH02000001.1"/>
</dbReference>
<name>S9PQA4_CYSF2</name>
<dbReference type="Proteomes" id="UP000011682">
    <property type="component" value="Unassembled WGS sequence"/>
</dbReference>
<evidence type="ECO:0000313" key="2">
    <source>
        <dbReference type="Proteomes" id="UP000011682"/>
    </source>
</evidence>